<evidence type="ECO:0000313" key="1">
    <source>
        <dbReference type="EMBL" id="OJA15226.1"/>
    </source>
</evidence>
<protein>
    <submittedName>
        <fullName evidence="1">Uncharacterized protein</fullName>
    </submittedName>
</protein>
<accession>A0A1J8R0G0</accession>
<dbReference type="EMBL" id="LVVM01003250">
    <property type="protein sequence ID" value="OJA15226.1"/>
    <property type="molecule type" value="Genomic_DNA"/>
</dbReference>
<dbReference type="AlphaFoldDB" id="A0A1J8R0G0"/>
<reference evidence="1 2" key="1">
    <citation type="submission" date="2016-03" db="EMBL/GenBank/DDBJ databases">
        <title>Comparative genomics of the ectomycorrhizal sister species Rhizopogon vinicolor and Rhizopogon vesiculosus (Basidiomycota: Boletales) reveals a divergence of the mating type B locus.</title>
        <authorList>
            <person name="Mujic A.B."/>
            <person name="Kuo A."/>
            <person name="Tritt A."/>
            <person name="Lipzen A."/>
            <person name="Chen C."/>
            <person name="Johnson J."/>
            <person name="Sharma A."/>
            <person name="Barry K."/>
            <person name="Grigoriev I.V."/>
            <person name="Spatafora J.W."/>
        </authorList>
    </citation>
    <scope>NUCLEOTIDE SEQUENCE [LARGE SCALE GENOMIC DNA]</scope>
    <source>
        <strain evidence="1 2">AM-OR11-056</strain>
    </source>
</reference>
<dbReference type="Proteomes" id="UP000183567">
    <property type="component" value="Unassembled WGS sequence"/>
</dbReference>
<sequence length="66" mass="7502">MAFPVERSTGGIRWLGIELNIKEMKTSSHLYDGGVHQKLVQVEPAMMLSQQVLWTRTQRGSCNWVA</sequence>
<proteinExistence type="predicted"/>
<keyword evidence="2" id="KW-1185">Reference proteome</keyword>
<gene>
    <name evidence="1" type="ORF">AZE42_14048</name>
</gene>
<name>A0A1J8R0G0_9AGAM</name>
<evidence type="ECO:0000313" key="2">
    <source>
        <dbReference type="Proteomes" id="UP000183567"/>
    </source>
</evidence>
<organism evidence="1 2">
    <name type="scientific">Rhizopogon vesiculosus</name>
    <dbReference type="NCBI Taxonomy" id="180088"/>
    <lineage>
        <taxon>Eukaryota</taxon>
        <taxon>Fungi</taxon>
        <taxon>Dikarya</taxon>
        <taxon>Basidiomycota</taxon>
        <taxon>Agaricomycotina</taxon>
        <taxon>Agaricomycetes</taxon>
        <taxon>Agaricomycetidae</taxon>
        <taxon>Boletales</taxon>
        <taxon>Suillineae</taxon>
        <taxon>Rhizopogonaceae</taxon>
        <taxon>Rhizopogon</taxon>
    </lineage>
</organism>
<comment type="caution">
    <text evidence="1">The sequence shown here is derived from an EMBL/GenBank/DDBJ whole genome shotgun (WGS) entry which is preliminary data.</text>
</comment>